<sequence length="162" mass="16525">MSAPTRYRKGDHSHDAIDCAPRTGVLPFGSPPRKQLPDSSFGESTGMNTAYVVVTLATALITGAIAVADLVPAGFVLANSAEVGVPRSWLPVLAALKLAGALGLAAGLLGLRSLGIAAAAGLVLFFVGAVVTHLRARVLYNIAFPGAYLGMSATTLALMMAH</sequence>
<keyword evidence="3 5" id="KW-1133">Transmembrane helix</keyword>
<dbReference type="Pfam" id="PF13564">
    <property type="entry name" value="DoxX_2"/>
    <property type="match status" value="1"/>
</dbReference>
<keyword evidence="2 5" id="KW-0812">Transmembrane</keyword>
<dbReference type="InterPro" id="IPR032808">
    <property type="entry name" value="DoxX"/>
</dbReference>
<proteinExistence type="predicted"/>
<gene>
    <name evidence="6" type="ORF">BN971_00492</name>
</gene>
<reference evidence="6 7" key="1">
    <citation type="submission" date="2015-03" db="EMBL/GenBank/DDBJ databases">
        <authorList>
            <person name="Murphy D."/>
        </authorList>
    </citation>
    <scope>NUCLEOTIDE SEQUENCE [LARGE SCALE GENOMIC DNA]</scope>
    <source>
        <strain evidence="6 7">DSM 44277</strain>
    </source>
</reference>
<dbReference type="Proteomes" id="UP000198875">
    <property type="component" value="Unassembled WGS sequence"/>
</dbReference>
<evidence type="ECO:0000313" key="7">
    <source>
        <dbReference type="Proteomes" id="UP000198875"/>
    </source>
</evidence>
<evidence type="ECO:0000256" key="5">
    <source>
        <dbReference type="SAM" id="Phobius"/>
    </source>
</evidence>
<evidence type="ECO:0000256" key="2">
    <source>
        <dbReference type="ARBA" id="ARBA00022692"/>
    </source>
</evidence>
<dbReference type="EMBL" id="CSTD01000001">
    <property type="protein sequence ID" value="CPR04929.1"/>
    <property type="molecule type" value="Genomic_DNA"/>
</dbReference>
<dbReference type="GO" id="GO:0016020">
    <property type="term" value="C:membrane"/>
    <property type="evidence" value="ECO:0007669"/>
    <property type="project" value="UniProtKB-SubCell"/>
</dbReference>
<evidence type="ECO:0000313" key="6">
    <source>
        <dbReference type="EMBL" id="CPR04929.1"/>
    </source>
</evidence>
<feature type="transmembrane region" description="Helical" evidence="5">
    <location>
        <begin position="116"/>
        <end position="136"/>
    </location>
</feature>
<protein>
    <submittedName>
        <fullName evidence="6">Integral membrane protein</fullName>
    </submittedName>
</protein>
<feature type="transmembrane region" description="Helical" evidence="5">
    <location>
        <begin position="142"/>
        <end position="161"/>
    </location>
</feature>
<evidence type="ECO:0000256" key="4">
    <source>
        <dbReference type="ARBA" id="ARBA00023136"/>
    </source>
</evidence>
<organism evidence="6 7">
    <name type="scientific">Mycobacterium bohemicum DSM 44277</name>
    <dbReference type="NCBI Taxonomy" id="1236609"/>
    <lineage>
        <taxon>Bacteria</taxon>
        <taxon>Bacillati</taxon>
        <taxon>Actinomycetota</taxon>
        <taxon>Actinomycetes</taxon>
        <taxon>Mycobacteriales</taxon>
        <taxon>Mycobacteriaceae</taxon>
        <taxon>Mycobacterium</taxon>
    </lineage>
</organism>
<evidence type="ECO:0000256" key="3">
    <source>
        <dbReference type="ARBA" id="ARBA00022989"/>
    </source>
</evidence>
<name>A0A0U0W2Z7_MYCBE</name>
<evidence type="ECO:0000256" key="1">
    <source>
        <dbReference type="ARBA" id="ARBA00004141"/>
    </source>
</evidence>
<comment type="subcellular location">
    <subcellularLocation>
        <location evidence="1">Membrane</location>
        <topology evidence="1">Multi-pass membrane protein</topology>
    </subcellularLocation>
</comment>
<keyword evidence="4 5" id="KW-0472">Membrane</keyword>
<feature type="transmembrane region" description="Helical" evidence="5">
    <location>
        <begin position="49"/>
        <end position="68"/>
    </location>
</feature>
<accession>A0A0U0W2Z7</accession>
<dbReference type="AlphaFoldDB" id="A0A0U0W2Z7"/>